<dbReference type="SUPFAM" id="SSF56214">
    <property type="entry name" value="4'-phosphopantetheinyl transferase"/>
    <property type="match status" value="2"/>
</dbReference>
<protein>
    <submittedName>
        <fullName evidence="5">4'-phosphopantetheinyl transferase sfp</fullName>
        <ecNumber evidence="5">2.7.8.-</ecNumber>
    </submittedName>
</protein>
<organism evidence="5 6">
    <name type="scientific">Stieleria marina</name>
    <dbReference type="NCBI Taxonomy" id="1930275"/>
    <lineage>
        <taxon>Bacteria</taxon>
        <taxon>Pseudomonadati</taxon>
        <taxon>Planctomycetota</taxon>
        <taxon>Planctomycetia</taxon>
        <taxon>Pirellulales</taxon>
        <taxon>Pirellulaceae</taxon>
        <taxon>Stieleria</taxon>
    </lineage>
</organism>
<comment type="similarity">
    <text evidence="1">Belongs to the P-Pant transferase superfamily. Gsp/Sfp/HetI/AcpT family.</text>
</comment>
<dbReference type="GO" id="GO:0005829">
    <property type="term" value="C:cytosol"/>
    <property type="evidence" value="ECO:0007669"/>
    <property type="project" value="TreeGrafter"/>
</dbReference>
<dbReference type="InterPro" id="IPR037143">
    <property type="entry name" value="4-PPantetheinyl_Trfase_dom_sf"/>
</dbReference>
<dbReference type="GO" id="GO:0008897">
    <property type="term" value="F:holo-[acyl-carrier-protein] synthase activity"/>
    <property type="evidence" value="ECO:0007669"/>
    <property type="project" value="InterPro"/>
</dbReference>
<dbReference type="InterPro" id="IPR050559">
    <property type="entry name" value="P-Pant_transferase_sf"/>
</dbReference>
<sequence>MSDPQNTVTLWHATTSSEKPGRIEACCESWLDQDEIVRADRFRKSTSRNQHVVGRGMARRLLGDEAVTPNEIQFAHAVHGKPYVVRPDAAKQPFNVAHTDGLVMCCVGQDRHELVGVDVERLGRRTDPELAQRYFSQPEIDFLQSKPEGEVRRDSFLRIWTLKESFIKAIGTGLQTPLADFAFVDIDSDQPRIELLNPKLQSDMSWQFFSIEPRQGFIGAVAVACRQNADEVRVDLRSFDDLVV</sequence>
<dbReference type="AlphaFoldDB" id="A0A517P1G3"/>
<evidence type="ECO:0000259" key="4">
    <source>
        <dbReference type="Pfam" id="PF22624"/>
    </source>
</evidence>
<gene>
    <name evidence="5" type="primary">sfp</name>
    <name evidence="5" type="ORF">K239x_52340</name>
</gene>
<dbReference type="GO" id="GO:0000287">
    <property type="term" value="F:magnesium ion binding"/>
    <property type="evidence" value="ECO:0007669"/>
    <property type="project" value="InterPro"/>
</dbReference>
<keyword evidence="2 5" id="KW-0808">Transferase</keyword>
<reference evidence="5 6" key="1">
    <citation type="submission" date="2019-02" db="EMBL/GenBank/DDBJ databases">
        <title>Deep-cultivation of Planctomycetes and their phenomic and genomic characterization uncovers novel biology.</title>
        <authorList>
            <person name="Wiegand S."/>
            <person name="Jogler M."/>
            <person name="Boedeker C."/>
            <person name="Pinto D."/>
            <person name="Vollmers J."/>
            <person name="Rivas-Marin E."/>
            <person name="Kohn T."/>
            <person name="Peeters S.H."/>
            <person name="Heuer A."/>
            <person name="Rast P."/>
            <person name="Oberbeckmann S."/>
            <person name="Bunk B."/>
            <person name="Jeske O."/>
            <person name="Meyerdierks A."/>
            <person name="Storesund J.E."/>
            <person name="Kallscheuer N."/>
            <person name="Luecker S."/>
            <person name="Lage O.M."/>
            <person name="Pohl T."/>
            <person name="Merkel B.J."/>
            <person name="Hornburger P."/>
            <person name="Mueller R.-W."/>
            <person name="Bruemmer F."/>
            <person name="Labrenz M."/>
            <person name="Spormann A.M."/>
            <person name="Op den Camp H."/>
            <person name="Overmann J."/>
            <person name="Amann R."/>
            <person name="Jetten M.S.M."/>
            <person name="Mascher T."/>
            <person name="Medema M.H."/>
            <person name="Devos D.P."/>
            <person name="Kaster A.-K."/>
            <person name="Ovreas L."/>
            <person name="Rohde M."/>
            <person name="Galperin M.Y."/>
            <person name="Jogler C."/>
        </authorList>
    </citation>
    <scope>NUCLEOTIDE SEQUENCE [LARGE SCALE GENOMIC DNA]</scope>
    <source>
        <strain evidence="5 6">K23_9</strain>
    </source>
</reference>
<name>A0A517P1G3_9BACT</name>
<dbReference type="EMBL" id="CP036526">
    <property type="protein sequence ID" value="QDT13217.1"/>
    <property type="molecule type" value="Genomic_DNA"/>
</dbReference>
<dbReference type="Pfam" id="PF01648">
    <property type="entry name" value="ACPS"/>
    <property type="match status" value="1"/>
</dbReference>
<dbReference type="GO" id="GO:0019878">
    <property type="term" value="P:lysine biosynthetic process via aminoadipic acid"/>
    <property type="evidence" value="ECO:0007669"/>
    <property type="project" value="TreeGrafter"/>
</dbReference>
<evidence type="ECO:0000313" key="5">
    <source>
        <dbReference type="EMBL" id="QDT13217.1"/>
    </source>
</evidence>
<dbReference type="OrthoDB" id="9808281at2"/>
<proteinExistence type="inferred from homology"/>
<accession>A0A517P1G3</accession>
<evidence type="ECO:0000256" key="2">
    <source>
        <dbReference type="ARBA" id="ARBA00022679"/>
    </source>
</evidence>
<dbReference type="RefSeq" id="WP_145420992.1">
    <property type="nucleotide sequence ID" value="NZ_CP036526.1"/>
</dbReference>
<dbReference type="PANTHER" id="PTHR12215">
    <property type="entry name" value="PHOSPHOPANTETHEINE TRANSFERASE"/>
    <property type="match status" value="1"/>
</dbReference>
<dbReference type="Proteomes" id="UP000319817">
    <property type="component" value="Chromosome"/>
</dbReference>
<keyword evidence="6" id="KW-1185">Reference proteome</keyword>
<dbReference type="EC" id="2.7.8.-" evidence="5"/>
<feature type="domain" description="4'-phosphopantetheinyl transferase" evidence="3">
    <location>
        <begin position="115"/>
        <end position="203"/>
    </location>
</feature>
<dbReference type="InterPro" id="IPR055066">
    <property type="entry name" value="AASDHPPT_N"/>
</dbReference>
<evidence type="ECO:0000256" key="1">
    <source>
        <dbReference type="ARBA" id="ARBA00010990"/>
    </source>
</evidence>
<dbReference type="InterPro" id="IPR008278">
    <property type="entry name" value="4-PPantetheinyl_Trfase_dom"/>
</dbReference>
<dbReference type="Gene3D" id="3.90.470.20">
    <property type="entry name" value="4'-phosphopantetheinyl transferase domain"/>
    <property type="match status" value="2"/>
</dbReference>
<feature type="domain" description="4'-phosphopantetheinyl transferase N-terminal" evidence="4">
    <location>
        <begin position="29"/>
        <end position="104"/>
    </location>
</feature>
<dbReference type="Pfam" id="PF22624">
    <property type="entry name" value="AASDHPPT_N"/>
    <property type="match status" value="1"/>
</dbReference>
<evidence type="ECO:0000259" key="3">
    <source>
        <dbReference type="Pfam" id="PF01648"/>
    </source>
</evidence>
<dbReference type="PANTHER" id="PTHR12215:SF10">
    <property type="entry name" value="L-AMINOADIPATE-SEMIALDEHYDE DEHYDROGENASE-PHOSPHOPANTETHEINYL TRANSFERASE"/>
    <property type="match status" value="1"/>
</dbReference>
<evidence type="ECO:0000313" key="6">
    <source>
        <dbReference type="Proteomes" id="UP000319817"/>
    </source>
</evidence>